<feature type="domain" description="HAMP" evidence="12">
    <location>
        <begin position="98"/>
        <end position="151"/>
    </location>
</feature>
<evidence type="ECO:0000256" key="7">
    <source>
        <dbReference type="ARBA" id="ARBA00022777"/>
    </source>
</evidence>
<dbReference type="PROSITE" id="PS50885">
    <property type="entry name" value="HAMP"/>
    <property type="match status" value="1"/>
</dbReference>
<keyword evidence="8 10" id="KW-1133">Transmembrane helix</keyword>
<dbReference type="Pfam" id="PF00512">
    <property type="entry name" value="HisKA"/>
    <property type="match status" value="1"/>
</dbReference>
<evidence type="ECO:0000256" key="6">
    <source>
        <dbReference type="ARBA" id="ARBA00022692"/>
    </source>
</evidence>
<evidence type="ECO:0000256" key="4">
    <source>
        <dbReference type="ARBA" id="ARBA00022553"/>
    </source>
</evidence>
<dbReference type="RefSeq" id="WP_134533790.1">
    <property type="nucleotide sequence ID" value="NZ_SOFG01000011.1"/>
</dbReference>
<dbReference type="SMART" id="SM00304">
    <property type="entry name" value="HAMP"/>
    <property type="match status" value="1"/>
</dbReference>
<dbReference type="InterPro" id="IPR003661">
    <property type="entry name" value="HisK_dim/P_dom"/>
</dbReference>
<keyword evidence="4" id="KW-0597">Phosphoprotein</keyword>
<evidence type="ECO:0000256" key="1">
    <source>
        <dbReference type="ARBA" id="ARBA00000085"/>
    </source>
</evidence>
<proteinExistence type="predicted"/>
<reference evidence="13 14" key="1">
    <citation type="submission" date="2019-03" db="EMBL/GenBank/DDBJ databases">
        <title>Genomics of glacier-inhabiting Cryobacterium strains.</title>
        <authorList>
            <person name="Liu Q."/>
            <person name="Xin Y.-H."/>
        </authorList>
    </citation>
    <scope>NUCLEOTIDE SEQUENCE [LARGE SCALE GENOMIC DNA]</scope>
    <source>
        <strain evidence="13 14">MDB2-B</strain>
    </source>
</reference>
<feature type="transmembrane region" description="Helical" evidence="10">
    <location>
        <begin position="73"/>
        <end position="95"/>
    </location>
</feature>
<evidence type="ECO:0000256" key="9">
    <source>
        <dbReference type="ARBA" id="ARBA00023012"/>
    </source>
</evidence>
<evidence type="ECO:0000313" key="14">
    <source>
        <dbReference type="Proteomes" id="UP000297608"/>
    </source>
</evidence>
<protein>
    <recommendedName>
        <fullName evidence="3">histidine kinase</fullName>
        <ecNumber evidence="3">2.7.13.3</ecNumber>
    </recommendedName>
</protein>
<comment type="caution">
    <text evidence="13">The sequence shown here is derived from an EMBL/GenBank/DDBJ whole genome shotgun (WGS) entry which is preliminary data.</text>
</comment>
<evidence type="ECO:0000256" key="2">
    <source>
        <dbReference type="ARBA" id="ARBA00004236"/>
    </source>
</evidence>
<dbReference type="SMART" id="SM00388">
    <property type="entry name" value="HisKA"/>
    <property type="match status" value="1"/>
</dbReference>
<dbReference type="GO" id="GO:0016301">
    <property type="term" value="F:kinase activity"/>
    <property type="evidence" value="ECO:0007669"/>
    <property type="project" value="UniProtKB-KW"/>
</dbReference>
<dbReference type="EC" id="2.7.13.3" evidence="3"/>
<organism evidence="13 14">
    <name type="scientific">Cryobacterium algoricola</name>
    <dbReference type="NCBI Taxonomy" id="1259183"/>
    <lineage>
        <taxon>Bacteria</taxon>
        <taxon>Bacillati</taxon>
        <taxon>Actinomycetota</taxon>
        <taxon>Actinomycetes</taxon>
        <taxon>Micrococcales</taxon>
        <taxon>Microbacteriaceae</taxon>
        <taxon>Cryobacterium</taxon>
    </lineage>
</organism>
<dbReference type="SUPFAM" id="SSF158472">
    <property type="entry name" value="HAMP domain-like"/>
    <property type="match status" value="1"/>
</dbReference>
<dbReference type="Proteomes" id="UP000297608">
    <property type="component" value="Unassembled WGS sequence"/>
</dbReference>
<dbReference type="SMART" id="SM00387">
    <property type="entry name" value="HATPase_c"/>
    <property type="match status" value="1"/>
</dbReference>
<evidence type="ECO:0000259" key="11">
    <source>
        <dbReference type="PROSITE" id="PS50109"/>
    </source>
</evidence>
<dbReference type="InterPro" id="IPR050428">
    <property type="entry name" value="TCS_sensor_his_kinase"/>
</dbReference>
<comment type="catalytic activity">
    <reaction evidence="1">
        <text>ATP + protein L-histidine = ADP + protein N-phospho-L-histidine.</text>
        <dbReference type="EC" id="2.7.13.3"/>
    </reaction>
</comment>
<keyword evidence="10" id="KW-0472">Membrane</keyword>
<feature type="transmembrane region" description="Helical" evidence="10">
    <location>
        <begin position="20"/>
        <end position="47"/>
    </location>
</feature>
<dbReference type="Gene3D" id="3.30.565.10">
    <property type="entry name" value="Histidine kinase-like ATPase, C-terminal domain"/>
    <property type="match status" value="1"/>
</dbReference>
<gene>
    <name evidence="13" type="ORF">E3O44_06685</name>
</gene>
<dbReference type="SUPFAM" id="SSF55874">
    <property type="entry name" value="ATPase domain of HSP90 chaperone/DNA topoisomerase II/histidine kinase"/>
    <property type="match status" value="1"/>
</dbReference>
<dbReference type="InterPro" id="IPR005467">
    <property type="entry name" value="His_kinase_dom"/>
</dbReference>
<keyword evidence="6 10" id="KW-0812">Transmembrane</keyword>
<evidence type="ECO:0000256" key="8">
    <source>
        <dbReference type="ARBA" id="ARBA00022989"/>
    </source>
</evidence>
<dbReference type="SUPFAM" id="SSF47384">
    <property type="entry name" value="Homodimeric domain of signal transducing histidine kinase"/>
    <property type="match status" value="1"/>
</dbReference>
<keyword evidence="5" id="KW-0808">Transferase</keyword>
<dbReference type="CDD" id="cd00082">
    <property type="entry name" value="HisKA"/>
    <property type="match status" value="1"/>
</dbReference>
<name>A0ABY2IE08_9MICO</name>
<keyword evidence="7 13" id="KW-0418">Kinase</keyword>
<evidence type="ECO:0000256" key="5">
    <source>
        <dbReference type="ARBA" id="ARBA00022679"/>
    </source>
</evidence>
<dbReference type="EMBL" id="SOFG01000011">
    <property type="protein sequence ID" value="TFB86849.1"/>
    <property type="molecule type" value="Genomic_DNA"/>
</dbReference>
<dbReference type="InterPro" id="IPR036890">
    <property type="entry name" value="HATPase_C_sf"/>
</dbReference>
<dbReference type="PROSITE" id="PS50109">
    <property type="entry name" value="HIS_KIN"/>
    <property type="match status" value="1"/>
</dbReference>
<dbReference type="Pfam" id="PF00672">
    <property type="entry name" value="HAMP"/>
    <property type="match status" value="1"/>
</dbReference>
<dbReference type="CDD" id="cd00075">
    <property type="entry name" value="HATPase"/>
    <property type="match status" value="1"/>
</dbReference>
<keyword evidence="9" id="KW-0902">Two-component regulatory system</keyword>
<dbReference type="InterPro" id="IPR003660">
    <property type="entry name" value="HAMP_dom"/>
</dbReference>
<keyword evidence="14" id="KW-1185">Reference proteome</keyword>
<feature type="domain" description="Histidine kinase" evidence="11">
    <location>
        <begin position="159"/>
        <end position="372"/>
    </location>
</feature>
<evidence type="ECO:0000259" key="12">
    <source>
        <dbReference type="PROSITE" id="PS50885"/>
    </source>
</evidence>
<comment type="subcellular location">
    <subcellularLocation>
        <location evidence="2">Cell membrane</location>
    </subcellularLocation>
</comment>
<dbReference type="Pfam" id="PF02518">
    <property type="entry name" value="HATPase_c"/>
    <property type="match status" value="1"/>
</dbReference>
<evidence type="ECO:0000256" key="3">
    <source>
        <dbReference type="ARBA" id="ARBA00012438"/>
    </source>
</evidence>
<dbReference type="PANTHER" id="PTHR45436">
    <property type="entry name" value="SENSOR HISTIDINE KINASE YKOH"/>
    <property type="match status" value="1"/>
</dbReference>
<dbReference type="CDD" id="cd06225">
    <property type="entry name" value="HAMP"/>
    <property type="match status" value="1"/>
</dbReference>
<dbReference type="Gene3D" id="6.10.340.10">
    <property type="match status" value="1"/>
</dbReference>
<accession>A0ABY2IE08</accession>
<evidence type="ECO:0000313" key="13">
    <source>
        <dbReference type="EMBL" id="TFB86849.1"/>
    </source>
</evidence>
<dbReference type="InterPro" id="IPR003594">
    <property type="entry name" value="HATPase_dom"/>
</dbReference>
<dbReference type="InterPro" id="IPR036097">
    <property type="entry name" value="HisK_dim/P_sf"/>
</dbReference>
<dbReference type="PANTHER" id="PTHR45436:SF5">
    <property type="entry name" value="SENSOR HISTIDINE KINASE TRCS"/>
    <property type="match status" value="1"/>
</dbReference>
<sequence length="389" mass="41858">MRTEARRTRVTLRMRLTITYTLLILLTGFSVLVAVAIVLAIIPGYYFTQGQYPSGVMGTPSINVQDKSDLLRLLAFVAVPILTVVGGLGAAVSWFTTGRALRPLTDIAHTAQTLDGRSLGTRIALEGPKDEVHVLADTIDGMLERLEVSFATQARFGANVSHELRTPLATTKTLLQVADKRPQSAENRKLLQRLMITNDRTIDITHALLNLAGSSRLDGPHTVDLAGIVREELDEQTTSLVAAGLRVTSSVDDALVAGEPMLLQLLARNLIQNAIRHNRDNGFVNVLVQKRTEGTYLRVANSGSVIDAATIPLLAEAFFRSDLRTASGADTGGHGLGLALVKSIVEAHGARLVLVSGIPDGLVVEVWFPVLTSDIGMPVGQHPLSHEQI</sequence>
<dbReference type="Gene3D" id="1.10.287.130">
    <property type="match status" value="1"/>
</dbReference>
<evidence type="ECO:0000256" key="10">
    <source>
        <dbReference type="SAM" id="Phobius"/>
    </source>
</evidence>